<comment type="caution">
    <text evidence="5">The sequence shown here is derived from an EMBL/GenBank/DDBJ whole genome shotgun (WGS) entry which is preliminary data.</text>
</comment>
<organism evidence="5 6">
    <name type="scientific">Microbacterium jejuense</name>
    <dbReference type="NCBI Taxonomy" id="1263637"/>
    <lineage>
        <taxon>Bacteria</taxon>
        <taxon>Bacillati</taxon>
        <taxon>Actinomycetota</taxon>
        <taxon>Actinomycetes</taxon>
        <taxon>Micrococcales</taxon>
        <taxon>Microbacteriaceae</taxon>
        <taxon>Microbacterium</taxon>
    </lineage>
</organism>
<dbReference type="SUPFAM" id="SSF51419">
    <property type="entry name" value="PLP-binding barrel"/>
    <property type="match status" value="1"/>
</dbReference>
<dbReference type="EMBL" id="JAEUAW010000010">
    <property type="protein sequence ID" value="MBW9094682.1"/>
    <property type="molecule type" value="Genomic_DNA"/>
</dbReference>
<keyword evidence="6" id="KW-1185">Reference proteome</keyword>
<dbReference type="Proteomes" id="UP001196843">
    <property type="component" value="Unassembled WGS sequence"/>
</dbReference>
<dbReference type="InterPro" id="IPR011079">
    <property type="entry name" value="Ala_racemase_C"/>
</dbReference>
<dbReference type="Gene3D" id="2.40.37.10">
    <property type="entry name" value="Lyase, Ornithine Decarboxylase, Chain A, domain 1"/>
    <property type="match status" value="1"/>
</dbReference>
<evidence type="ECO:0000313" key="6">
    <source>
        <dbReference type="Proteomes" id="UP001196843"/>
    </source>
</evidence>
<dbReference type="PROSITE" id="PS00395">
    <property type="entry name" value="ALANINE_RACEMASE"/>
    <property type="match status" value="1"/>
</dbReference>
<keyword evidence="2" id="KW-0663">Pyridoxal phosphate</keyword>
<gene>
    <name evidence="5" type="ORF">JNB62_13375</name>
</gene>
<dbReference type="InterPro" id="IPR020622">
    <property type="entry name" value="Ala_racemase_pyridoxalP-BS"/>
</dbReference>
<evidence type="ECO:0000313" key="5">
    <source>
        <dbReference type="EMBL" id="MBW9094682.1"/>
    </source>
</evidence>
<dbReference type="InterPro" id="IPR009006">
    <property type="entry name" value="Ala_racemase/Decarboxylase_C"/>
</dbReference>
<dbReference type="PANTHER" id="PTHR30511:SF0">
    <property type="entry name" value="ALANINE RACEMASE, CATABOLIC-RELATED"/>
    <property type="match status" value="1"/>
</dbReference>
<evidence type="ECO:0000256" key="1">
    <source>
        <dbReference type="ARBA" id="ARBA00001933"/>
    </source>
</evidence>
<evidence type="ECO:0000256" key="3">
    <source>
        <dbReference type="ARBA" id="ARBA00023235"/>
    </source>
</evidence>
<name>A0ABS7HNY7_9MICO</name>
<sequence length="349" mass="36229">MTARLHVDLTALTANLDRVRDTVAPAELMLVVKDDAYGHGLDPVVRAAAAAGVDWFGAFDTRTGAAVRAVVGSGPRVFAWIAASRDDLDTAICAGLDLGIGDAELLEELGDAARDAGATVRVHLKIDTGLHRNGVRPEAWPAFVRRAAQLQADGAIDVVGVWSHIAEASDAEDDDARTVYEWALDEAAAAGIHPPVRHLAASAASFARPEFRYDLVRVGAFCYGIRSAGGPSAGDLGLRPIARLEAEVTAVHGDAAELGIGALDGLPTSLAGTGAHVGTAEGRRRLELVGETRSVVETWPGAAVGDTVTVFGPGLQGEGSSTDLAELIGTIGEEIAVRVSPLVPRVYES</sequence>
<evidence type="ECO:0000256" key="2">
    <source>
        <dbReference type="ARBA" id="ARBA00022898"/>
    </source>
</evidence>
<feature type="domain" description="Alanine racemase C-terminal" evidence="4">
    <location>
        <begin position="241"/>
        <end position="348"/>
    </location>
</feature>
<comment type="cofactor">
    <cofactor evidence="1">
        <name>pyridoxal 5'-phosphate</name>
        <dbReference type="ChEBI" id="CHEBI:597326"/>
    </cofactor>
</comment>
<dbReference type="Gene3D" id="3.20.20.10">
    <property type="entry name" value="Alanine racemase"/>
    <property type="match status" value="1"/>
</dbReference>
<dbReference type="RefSeq" id="WP_220301402.1">
    <property type="nucleotide sequence ID" value="NZ_JAEUAW010000010.1"/>
</dbReference>
<dbReference type="InterPro" id="IPR000821">
    <property type="entry name" value="Ala_racemase"/>
</dbReference>
<accession>A0ABS7HNY7</accession>
<dbReference type="InterPro" id="IPR029066">
    <property type="entry name" value="PLP-binding_barrel"/>
</dbReference>
<keyword evidence="3" id="KW-0413">Isomerase</keyword>
<reference evidence="5 6" key="1">
    <citation type="journal article" date="2021" name="MBio">
        <title>Poor Competitiveness of Bradyrhizobium in Pigeon Pea Root Colonization in Indian Soils.</title>
        <authorList>
            <person name="Chalasani D."/>
            <person name="Basu A."/>
            <person name="Pullabhotla S.V.S.R.N."/>
            <person name="Jorrin B."/>
            <person name="Neal A.L."/>
            <person name="Poole P.S."/>
            <person name="Podile A.R."/>
            <person name="Tkacz A."/>
        </authorList>
    </citation>
    <scope>NUCLEOTIDE SEQUENCE [LARGE SCALE GENOMIC DNA]</scope>
    <source>
        <strain evidence="5 6">HU14</strain>
    </source>
</reference>
<dbReference type="PANTHER" id="PTHR30511">
    <property type="entry name" value="ALANINE RACEMASE"/>
    <property type="match status" value="1"/>
</dbReference>
<dbReference type="Pfam" id="PF00842">
    <property type="entry name" value="Ala_racemase_C"/>
    <property type="match status" value="1"/>
</dbReference>
<dbReference type="SUPFAM" id="SSF50621">
    <property type="entry name" value="Alanine racemase C-terminal domain-like"/>
    <property type="match status" value="1"/>
</dbReference>
<dbReference type="PRINTS" id="PR00992">
    <property type="entry name" value="ALARACEMASE"/>
</dbReference>
<protein>
    <submittedName>
        <fullName evidence="5">Alanine racemase</fullName>
    </submittedName>
</protein>
<evidence type="ECO:0000259" key="4">
    <source>
        <dbReference type="SMART" id="SM01005"/>
    </source>
</evidence>
<proteinExistence type="predicted"/>
<dbReference type="InterPro" id="IPR001608">
    <property type="entry name" value="Ala_racemase_N"/>
</dbReference>
<dbReference type="Pfam" id="PF01168">
    <property type="entry name" value="Ala_racemase_N"/>
    <property type="match status" value="1"/>
</dbReference>
<dbReference type="SMART" id="SM01005">
    <property type="entry name" value="Ala_racemase_C"/>
    <property type="match status" value="1"/>
</dbReference>